<reference evidence="1 2" key="1">
    <citation type="journal article" date="2016" name="Nat. Commun.">
        <title>Thousands of microbial genomes shed light on interconnected biogeochemical processes in an aquifer system.</title>
        <authorList>
            <person name="Anantharaman K."/>
            <person name="Brown C.T."/>
            <person name="Hug L.A."/>
            <person name="Sharon I."/>
            <person name="Castelle C.J."/>
            <person name="Probst A.J."/>
            <person name="Thomas B.C."/>
            <person name="Singh A."/>
            <person name="Wilkins M.J."/>
            <person name="Karaoz U."/>
            <person name="Brodie E.L."/>
            <person name="Williams K.H."/>
            <person name="Hubbard S.S."/>
            <person name="Banfield J.F."/>
        </authorList>
    </citation>
    <scope>NUCLEOTIDE SEQUENCE [LARGE SCALE GENOMIC DNA]</scope>
</reference>
<organism evidence="1 2">
    <name type="scientific">Candidatus Adlerbacteria bacterium RIFCSPHIGHO2_02_FULL_54_18</name>
    <dbReference type="NCBI Taxonomy" id="1797241"/>
    <lineage>
        <taxon>Bacteria</taxon>
        <taxon>Candidatus Adleribacteriota</taxon>
    </lineage>
</organism>
<proteinExistence type="predicted"/>
<comment type="caution">
    <text evidence="1">The sequence shown here is derived from an EMBL/GenBank/DDBJ whole genome shotgun (WGS) entry which is preliminary data.</text>
</comment>
<evidence type="ECO:0000313" key="2">
    <source>
        <dbReference type="Proteomes" id="UP000178720"/>
    </source>
</evidence>
<dbReference type="EMBL" id="MEWV01000017">
    <property type="protein sequence ID" value="OGC88062.1"/>
    <property type="molecule type" value="Genomic_DNA"/>
</dbReference>
<gene>
    <name evidence="1" type="ORF">A3D70_00355</name>
</gene>
<name>A0A1F4Y290_9BACT</name>
<protein>
    <submittedName>
        <fullName evidence="1">Uncharacterized protein</fullName>
    </submittedName>
</protein>
<dbReference type="Proteomes" id="UP000178720">
    <property type="component" value="Unassembled WGS sequence"/>
</dbReference>
<evidence type="ECO:0000313" key="1">
    <source>
        <dbReference type="EMBL" id="OGC88062.1"/>
    </source>
</evidence>
<dbReference type="AlphaFoldDB" id="A0A1F4Y290"/>
<sequence>MSSIIFLITTVIMLRQDKFNSSTLLRSLAYSVALSVRQAQVYSTSVRETSLGSGIFSSGFGVYFPGALAQYYVFADANSNGARNVGEDLPGYKIGSDFTVKDFCASVVGTGALHCLSSASGPTHIDTLTIFFRRPNPDACVVTSTAGSCALGVAAVYSDAYIQLASTHNSDARSIKVSSSGQISVCAPNTTAPAC</sequence>
<accession>A0A1F4Y290</accession>